<keyword evidence="3" id="KW-1185">Reference proteome</keyword>
<evidence type="ECO:0000313" key="3">
    <source>
        <dbReference type="Proteomes" id="UP000295192"/>
    </source>
</evidence>
<dbReference type="AlphaFoldDB" id="A0A484BHB5"/>
<comment type="caution">
    <text evidence="2">The sequence shown here is derived from an EMBL/GenBank/DDBJ whole genome shotgun (WGS) entry which is preliminary data.</text>
</comment>
<dbReference type="EMBL" id="LSRL02000036">
    <property type="protein sequence ID" value="TDG48094.1"/>
    <property type="molecule type" value="Genomic_DNA"/>
</dbReference>
<keyword evidence="1" id="KW-0732">Signal</keyword>
<sequence length="87" mass="9634">MKILLGSLLVSIALMLPPSNAASLGAVVDDRSSTREHPIFRRSVWEKLSSIIPSGVKTFIEQNSHYINEPVQYITFGKVNLGIPKKK</sequence>
<name>A0A484BHB5_DRONA</name>
<organism evidence="2 3">
    <name type="scientific">Drosophila navojoa</name>
    <name type="common">Fruit fly</name>
    <dbReference type="NCBI Taxonomy" id="7232"/>
    <lineage>
        <taxon>Eukaryota</taxon>
        <taxon>Metazoa</taxon>
        <taxon>Ecdysozoa</taxon>
        <taxon>Arthropoda</taxon>
        <taxon>Hexapoda</taxon>
        <taxon>Insecta</taxon>
        <taxon>Pterygota</taxon>
        <taxon>Neoptera</taxon>
        <taxon>Endopterygota</taxon>
        <taxon>Diptera</taxon>
        <taxon>Brachycera</taxon>
        <taxon>Muscomorpha</taxon>
        <taxon>Ephydroidea</taxon>
        <taxon>Drosophilidae</taxon>
        <taxon>Drosophila</taxon>
    </lineage>
</organism>
<dbReference type="OMA" id="SHYINEP"/>
<evidence type="ECO:0000313" key="2">
    <source>
        <dbReference type="EMBL" id="TDG48094.1"/>
    </source>
</evidence>
<accession>A0A484BHB5</accession>
<gene>
    <name evidence="2" type="ORF">AWZ03_005511</name>
</gene>
<feature type="signal peptide" evidence="1">
    <location>
        <begin position="1"/>
        <end position="21"/>
    </location>
</feature>
<evidence type="ECO:0000256" key="1">
    <source>
        <dbReference type="SAM" id="SignalP"/>
    </source>
</evidence>
<dbReference type="Proteomes" id="UP000295192">
    <property type="component" value="Unassembled WGS sequence"/>
</dbReference>
<reference evidence="2 3" key="1">
    <citation type="journal article" date="2019" name="J. Hered.">
        <title>An Improved Genome Assembly for Drosophila navojoa, the Basal Species in the mojavensis Cluster.</title>
        <authorList>
            <person name="Vanderlinde T."/>
            <person name="Dupim E.G."/>
            <person name="Nazario-Yepiz N.O."/>
            <person name="Carvalho A.B."/>
        </authorList>
    </citation>
    <scope>NUCLEOTIDE SEQUENCE [LARGE SCALE GENOMIC DNA]</scope>
    <source>
        <strain evidence="2">Navoj_Jal97</strain>
        <tissue evidence="2">Whole organism</tissue>
    </source>
</reference>
<feature type="chain" id="PRO_5019817422" evidence="1">
    <location>
        <begin position="22"/>
        <end position="87"/>
    </location>
</feature>
<protein>
    <submittedName>
        <fullName evidence="2">Uncharacterized protein</fullName>
    </submittedName>
</protein>
<proteinExistence type="predicted"/>